<dbReference type="EMBL" id="LAZR01025027">
    <property type="protein sequence ID" value="KKL73225.1"/>
    <property type="molecule type" value="Genomic_DNA"/>
</dbReference>
<protein>
    <recommendedName>
        <fullName evidence="2">Lipoprotein</fullName>
    </recommendedName>
</protein>
<evidence type="ECO:0000313" key="1">
    <source>
        <dbReference type="EMBL" id="KKL73225.1"/>
    </source>
</evidence>
<proteinExistence type="predicted"/>
<accession>A0A0F9GV38</accession>
<reference evidence="1" key="1">
    <citation type="journal article" date="2015" name="Nature">
        <title>Complex archaea that bridge the gap between prokaryotes and eukaryotes.</title>
        <authorList>
            <person name="Spang A."/>
            <person name="Saw J.H."/>
            <person name="Jorgensen S.L."/>
            <person name="Zaremba-Niedzwiedzka K."/>
            <person name="Martijn J."/>
            <person name="Lind A.E."/>
            <person name="van Eijk R."/>
            <person name="Schleper C."/>
            <person name="Guy L."/>
            <person name="Ettema T.J."/>
        </authorList>
    </citation>
    <scope>NUCLEOTIDE SEQUENCE</scope>
</reference>
<feature type="non-terminal residue" evidence="1">
    <location>
        <position position="80"/>
    </location>
</feature>
<evidence type="ECO:0008006" key="2">
    <source>
        <dbReference type="Google" id="ProtNLM"/>
    </source>
</evidence>
<gene>
    <name evidence="1" type="ORF">LCGC14_2076990</name>
</gene>
<comment type="caution">
    <text evidence="1">The sequence shown here is derived from an EMBL/GenBank/DDBJ whole genome shotgun (WGS) entry which is preliminary data.</text>
</comment>
<name>A0A0F9GV38_9ZZZZ</name>
<dbReference type="PROSITE" id="PS51257">
    <property type="entry name" value="PROKAR_LIPOPROTEIN"/>
    <property type="match status" value="1"/>
</dbReference>
<sequence>MKEAIFLLGIVFLVGCETIDISNVPFCDDINVNGVDCHYIGNVFDEGNYNYSEGICKKYNPYDLTGHPELGICFNTEERV</sequence>
<dbReference type="AlphaFoldDB" id="A0A0F9GV38"/>
<organism evidence="1">
    <name type="scientific">marine sediment metagenome</name>
    <dbReference type="NCBI Taxonomy" id="412755"/>
    <lineage>
        <taxon>unclassified sequences</taxon>
        <taxon>metagenomes</taxon>
        <taxon>ecological metagenomes</taxon>
    </lineage>
</organism>